<evidence type="ECO:0000313" key="3">
    <source>
        <dbReference type="Proteomes" id="UP000199375"/>
    </source>
</evidence>
<sequence length="648" mass="68762">MPVVPGRSGCRAHLVDERPLLEADRSGQLRIGVPARSAARPVYPTGQQTACVQCAVAGVNRLGVSREGAGTDPLCQSCWRGRQDRAAAGERRRLVAVLRERLDVDVPEGCGACGSAHPVPECWLCGWSHLAAARAAQEAVDAAEAARVAERFALLAEVTEAEGRVDELAAWVARLRAAVDGYPAGSGRSRAVELLADLLARDAAARSTARGRPGALARVAGVLAVDADWRSGRRAMPGRARSAELAGCTERAVTAAWSRATALQWAVRTEAGRRLSLAERVETGRAQDRACYDLVPLHRGDVAGRAGYVPAALAVLADLVEHAAALLAAAQEHLDELRARAGGWVERPEAARRVELRAAVTVSVERVRGTVRAFIDGGNLFPPHMVSQGEYLSSCSYRGLVFSPPIAPPTSGGRQGRRDKRASRSSTTEGRPGWSGCAGSRRAQRPRPAQTVTAGPRAGRARPQWAGWAYELARAVQGQWAWLAGVPLARVAATLGAALGPDWTAQALDAWVRRARSRPLLVEPRDPLAYLRAVLEDALTGPHTPPHPAARHTRHQRVLAAMQAAVQRERRDQARTAEVERDQAAVRPGGRSAAAEAALAAIRARTPGHLRRADRAALLDGPAAVGGGECVWPVVAQPGGGLPQAPRP</sequence>
<dbReference type="Proteomes" id="UP000199375">
    <property type="component" value="Unassembled WGS sequence"/>
</dbReference>
<accession>A0A1C4YK52</accession>
<gene>
    <name evidence="2" type="ORF">GA0070558_1523</name>
</gene>
<organism evidence="2 3">
    <name type="scientific">Micromonospora haikouensis</name>
    <dbReference type="NCBI Taxonomy" id="686309"/>
    <lineage>
        <taxon>Bacteria</taxon>
        <taxon>Bacillati</taxon>
        <taxon>Actinomycetota</taxon>
        <taxon>Actinomycetes</taxon>
        <taxon>Micromonosporales</taxon>
        <taxon>Micromonosporaceae</taxon>
        <taxon>Micromonospora</taxon>
    </lineage>
</organism>
<dbReference type="EMBL" id="FMCW01000052">
    <property type="protein sequence ID" value="SCF21084.1"/>
    <property type="molecule type" value="Genomic_DNA"/>
</dbReference>
<protein>
    <submittedName>
        <fullName evidence="2">Uncharacterized protein</fullName>
    </submittedName>
</protein>
<proteinExistence type="predicted"/>
<feature type="region of interest" description="Disordered" evidence="1">
    <location>
        <begin position="570"/>
        <end position="591"/>
    </location>
</feature>
<evidence type="ECO:0000313" key="2">
    <source>
        <dbReference type="EMBL" id="SCF21084.1"/>
    </source>
</evidence>
<name>A0A1C4YK52_9ACTN</name>
<feature type="compositionally biased region" description="Basic and acidic residues" evidence="1">
    <location>
        <begin position="570"/>
        <end position="584"/>
    </location>
</feature>
<evidence type="ECO:0000256" key="1">
    <source>
        <dbReference type="SAM" id="MobiDB-lite"/>
    </source>
</evidence>
<dbReference type="AlphaFoldDB" id="A0A1C4YK52"/>
<feature type="region of interest" description="Disordered" evidence="1">
    <location>
        <begin position="406"/>
        <end position="460"/>
    </location>
</feature>
<reference evidence="2 3" key="1">
    <citation type="submission" date="2016-06" db="EMBL/GenBank/DDBJ databases">
        <authorList>
            <person name="Kjaerup R.B."/>
            <person name="Dalgaard T.S."/>
            <person name="Juul-Madsen H.R."/>
        </authorList>
    </citation>
    <scope>NUCLEOTIDE SEQUENCE [LARGE SCALE GENOMIC DNA]</scope>
    <source>
        <strain evidence="2 3">DSM 45626</strain>
    </source>
</reference>